<comment type="caution">
    <text evidence="2">The sequence shown here is derived from an EMBL/GenBank/DDBJ whole genome shotgun (WGS) entry which is preliminary data.</text>
</comment>
<evidence type="ECO:0000313" key="3">
    <source>
        <dbReference type="Proteomes" id="UP001179363"/>
    </source>
</evidence>
<dbReference type="RefSeq" id="WP_236132419.1">
    <property type="nucleotide sequence ID" value="NZ_JAKGTH010000006.1"/>
</dbReference>
<proteinExistence type="predicted"/>
<accession>A0ABS9EBK7</accession>
<dbReference type="Gene3D" id="3.40.50.2000">
    <property type="entry name" value="Glycogen Phosphorylase B"/>
    <property type="match status" value="1"/>
</dbReference>
<dbReference type="Proteomes" id="UP001179363">
    <property type="component" value="Unassembled WGS sequence"/>
</dbReference>
<keyword evidence="3" id="KW-1185">Reference proteome</keyword>
<protein>
    <submittedName>
        <fullName evidence="2">Glycosyltransferase</fullName>
    </submittedName>
</protein>
<dbReference type="InterPro" id="IPR007235">
    <property type="entry name" value="Glyco_trans_28_C"/>
</dbReference>
<gene>
    <name evidence="2" type="ORF">L1I30_01200</name>
</gene>
<organism evidence="2 3">
    <name type="scientific">Gillisia lutea</name>
    <dbReference type="NCBI Taxonomy" id="2909668"/>
    <lineage>
        <taxon>Bacteria</taxon>
        <taxon>Pseudomonadati</taxon>
        <taxon>Bacteroidota</taxon>
        <taxon>Flavobacteriia</taxon>
        <taxon>Flavobacteriales</taxon>
        <taxon>Flavobacteriaceae</taxon>
        <taxon>Gillisia</taxon>
    </lineage>
</organism>
<evidence type="ECO:0000259" key="1">
    <source>
        <dbReference type="Pfam" id="PF04101"/>
    </source>
</evidence>
<evidence type="ECO:0000313" key="2">
    <source>
        <dbReference type="EMBL" id="MCF4100270.1"/>
    </source>
</evidence>
<dbReference type="EMBL" id="JAKGTH010000006">
    <property type="protein sequence ID" value="MCF4100270.1"/>
    <property type="molecule type" value="Genomic_DNA"/>
</dbReference>
<dbReference type="Pfam" id="PF04101">
    <property type="entry name" value="Glyco_tran_28_C"/>
    <property type="match status" value="1"/>
</dbReference>
<name>A0ABS9EBK7_9FLAO</name>
<reference evidence="2" key="1">
    <citation type="submission" date="2022-01" db="EMBL/GenBank/DDBJ databases">
        <title>Gillisia lutea sp. nov., isolated from marine plastic residues from the Malvarosa beach (Valencia, Spain).</title>
        <authorList>
            <person name="Vidal-Verdu A."/>
            <person name="Molina-Menor E."/>
            <person name="Satari L."/>
            <person name="Pascual J."/>
            <person name="Pereto J."/>
            <person name="Porcar M."/>
        </authorList>
    </citation>
    <scope>NUCLEOTIDE SEQUENCE</scope>
    <source>
        <strain evidence="2">M10.2A</strain>
    </source>
</reference>
<feature type="domain" description="Glycosyl transferase family 28 C-terminal" evidence="1">
    <location>
        <begin position="243"/>
        <end position="332"/>
    </location>
</feature>
<sequence length="360" mass="41009">MRLSLYLHMPKKRILIAPLNWGLGHATRCIPIITLLLEQGFEPVIASDGAALHFLQNEFPDLETHELPSYNIKYSKYGKLLKLKLLSKAPHIIKTISAENKAVQHIIAERNISGIISDNRWGVRSKKVPSVFITHQVNVHSGSTSYISGKIQQYYIRKFDECWVPDMPDTRNLSGSMGHPEKTALPLKYIGVLSRFKKKNLPHDIDILVMLSGPEPQRKILEKRLLKELKPLKGPIVFTRGVVEKEQKVVQQNNIAIYNFLNSHDLEEMLNRSKLVICRSGYTSLMDLAKLGKQAFLIPTPGQYEQKYLAKRLKSKNLLASCSQRDFSINRLKDIDNYKGLLNFSTSFNLGNIFALFEGE</sequence>
<dbReference type="SUPFAM" id="SSF53756">
    <property type="entry name" value="UDP-Glycosyltransferase/glycogen phosphorylase"/>
    <property type="match status" value="1"/>
</dbReference>